<dbReference type="Pfam" id="PF08327">
    <property type="entry name" value="AHSA1"/>
    <property type="match status" value="1"/>
</dbReference>
<evidence type="ECO:0000313" key="3">
    <source>
        <dbReference type="EMBL" id="ATY31555.1"/>
    </source>
</evidence>
<organism evidence="3 4">
    <name type="scientific">Sphingomonas psychrotolerans</name>
    <dbReference type="NCBI Taxonomy" id="1327635"/>
    <lineage>
        <taxon>Bacteria</taxon>
        <taxon>Pseudomonadati</taxon>
        <taxon>Pseudomonadota</taxon>
        <taxon>Alphaproteobacteria</taxon>
        <taxon>Sphingomonadales</taxon>
        <taxon>Sphingomonadaceae</taxon>
        <taxon>Sphingomonas</taxon>
    </lineage>
</organism>
<dbReference type="OrthoDB" id="9805228at2"/>
<dbReference type="EMBL" id="CP024923">
    <property type="protein sequence ID" value="ATY31555.1"/>
    <property type="molecule type" value="Genomic_DNA"/>
</dbReference>
<sequence>MSPQPTGHVVGNDLILTRIFRAPIDDVWTSVTTSESTARWFGPWEGDAGPGKIVRLQLVHEKDQPWAEVTIEECEAPRLLVLTMNDEFGAWRIEMTLTQTDDMTELRFVQHLSDRKLAGDVGPGWEYYLDMLVAAREGKTLPSFEDYYPAQKEYYLKGA</sequence>
<evidence type="ECO:0000256" key="1">
    <source>
        <dbReference type="ARBA" id="ARBA00006817"/>
    </source>
</evidence>
<feature type="domain" description="Activator of Hsp90 ATPase homologue 1/2-like C-terminal" evidence="2">
    <location>
        <begin position="21"/>
        <end position="135"/>
    </location>
</feature>
<dbReference type="RefSeq" id="WP_100281364.1">
    <property type="nucleotide sequence ID" value="NZ_CP024923.1"/>
</dbReference>
<dbReference type="InterPro" id="IPR023393">
    <property type="entry name" value="START-like_dom_sf"/>
</dbReference>
<dbReference type="CDD" id="cd08899">
    <property type="entry name" value="SRPBCC_CalC_Aha1-like_6"/>
    <property type="match status" value="1"/>
</dbReference>
<protein>
    <submittedName>
        <fullName evidence="3">ATPase</fullName>
    </submittedName>
</protein>
<dbReference type="KEGG" id="sphc:CVN68_05840"/>
<accession>A0A2K8MCD9</accession>
<proteinExistence type="inferred from homology"/>
<dbReference type="InterPro" id="IPR013538">
    <property type="entry name" value="ASHA1/2-like_C"/>
</dbReference>
<reference evidence="3 4" key="1">
    <citation type="submission" date="2017-11" db="EMBL/GenBank/DDBJ databases">
        <title>Complete genome sequence of Sphingomonas sp. Strain Cra20, a psychrotolerant potential plant growth promoting rhizobacteria.</title>
        <authorList>
            <person name="Luo Y."/>
        </authorList>
    </citation>
    <scope>NUCLEOTIDE SEQUENCE [LARGE SCALE GENOMIC DNA]</scope>
    <source>
        <strain evidence="3 4">Cra20</strain>
    </source>
</reference>
<dbReference type="AlphaFoldDB" id="A0A2K8MCD9"/>
<evidence type="ECO:0000313" key="4">
    <source>
        <dbReference type="Proteomes" id="UP000229081"/>
    </source>
</evidence>
<dbReference type="Gene3D" id="3.30.530.20">
    <property type="match status" value="1"/>
</dbReference>
<keyword evidence="4" id="KW-1185">Reference proteome</keyword>
<name>A0A2K8MCD9_9SPHN</name>
<dbReference type="SUPFAM" id="SSF55961">
    <property type="entry name" value="Bet v1-like"/>
    <property type="match status" value="1"/>
</dbReference>
<dbReference type="Proteomes" id="UP000229081">
    <property type="component" value="Chromosome"/>
</dbReference>
<comment type="similarity">
    <text evidence="1">Belongs to the AHA1 family.</text>
</comment>
<gene>
    <name evidence="3" type="ORF">CVN68_05840</name>
</gene>
<evidence type="ECO:0000259" key="2">
    <source>
        <dbReference type="Pfam" id="PF08327"/>
    </source>
</evidence>